<dbReference type="InterPro" id="IPR008331">
    <property type="entry name" value="Ferritin_DPS_dom"/>
</dbReference>
<dbReference type="GO" id="GO:0008199">
    <property type="term" value="F:ferric iron binding"/>
    <property type="evidence" value="ECO:0007669"/>
    <property type="project" value="InterPro"/>
</dbReference>
<dbReference type="PROSITE" id="PS00819">
    <property type="entry name" value="DPS_2"/>
    <property type="match status" value="1"/>
</dbReference>
<dbReference type="InterPro" id="IPR009078">
    <property type="entry name" value="Ferritin-like_SF"/>
</dbReference>
<dbReference type="GO" id="GO:0016722">
    <property type="term" value="F:oxidoreductase activity, acting on metal ions"/>
    <property type="evidence" value="ECO:0007669"/>
    <property type="project" value="InterPro"/>
</dbReference>
<dbReference type="PRINTS" id="PR01346">
    <property type="entry name" value="HELNAPAPROT"/>
</dbReference>
<evidence type="ECO:0000256" key="2">
    <source>
        <dbReference type="RuleBase" id="RU003875"/>
    </source>
</evidence>
<keyword evidence="5" id="KW-1185">Reference proteome</keyword>
<sequence length="163" mass="19090">MAENLNVHVNENMPENQRLINFLNQELSNFAVLYIKLHRYHWFVTGRHFFKLHEVFEDLYNEAAEDLDEIAERVLSIGGRPLATMHKFIKETTLHEAQADDTEDEIITQLTKDYQTMIDEIKGKGAKLAEEVNDQPTLDLLNEIQGRLEKHVWMLNAYEGHLK</sequence>
<proteinExistence type="inferred from homology"/>
<dbReference type="PIRSF" id="PIRSF005900">
    <property type="entry name" value="Dps"/>
    <property type="match status" value="1"/>
</dbReference>
<protein>
    <submittedName>
        <fullName evidence="4">Starvation-inducible DNA-binding protein</fullName>
    </submittedName>
</protein>
<dbReference type="Pfam" id="PF00210">
    <property type="entry name" value="Ferritin"/>
    <property type="match status" value="1"/>
</dbReference>
<dbReference type="PROSITE" id="PS00818">
    <property type="entry name" value="DPS_1"/>
    <property type="match status" value="1"/>
</dbReference>
<evidence type="ECO:0000313" key="4">
    <source>
        <dbReference type="EMBL" id="SDJ70809.1"/>
    </source>
</evidence>
<dbReference type="InterPro" id="IPR023188">
    <property type="entry name" value="DPS_DNA-bd_CS"/>
</dbReference>
<reference evidence="4 5" key="1">
    <citation type="submission" date="2016-10" db="EMBL/GenBank/DDBJ databases">
        <authorList>
            <person name="de Groot N.N."/>
        </authorList>
    </citation>
    <scope>NUCLEOTIDE SEQUENCE [LARGE SCALE GENOMIC DNA]</scope>
    <source>
        <strain evidence="4 5">CGMCC 1.6502</strain>
    </source>
</reference>
<gene>
    <name evidence="4" type="ORF">SAMN05216243_0428</name>
</gene>
<dbReference type="PANTHER" id="PTHR42932:SF1">
    <property type="entry name" value="GENERAL STRESS PROTEIN 20U"/>
    <property type="match status" value="1"/>
</dbReference>
<evidence type="ECO:0000313" key="5">
    <source>
        <dbReference type="Proteomes" id="UP000198694"/>
    </source>
</evidence>
<evidence type="ECO:0000259" key="3">
    <source>
        <dbReference type="Pfam" id="PF00210"/>
    </source>
</evidence>
<dbReference type="Gene3D" id="1.20.1260.10">
    <property type="match status" value="1"/>
</dbReference>
<dbReference type="STRING" id="407036.SAMN05216243_0428"/>
<dbReference type="SUPFAM" id="SSF47240">
    <property type="entry name" value="Ferritin-like"/>
    <property type="match status" value="1"/>
</dbReference>
<comment type="similarity">
    <text evidence="1 2">Belongs to the Dps family.</text>
</comment>
<dbReference type="AlphaFoldDB" id="A0A1G8VXU6"/>
<dbReference type="GO" id="GO:0003677">
    <property type="term" value="F:DNA binding"/>
    <property type="evidence" value="ECO:0007669"/>
    <property type="project" value="UniProtKB-KW"/>
</dbReference>
<organism evidence="4 5">
    <name type="scientific">Sediminibacillus albus</name>
    <dbReference type="NCBI Taxonomy" id="407036"/>
    <lineage>
        <taxon>Bacteria</taxon>
        <taxon>Bacillati</taxon>
        <taxon>Bacillota</taxon>
        <taxon>Bacilli</taxon>
        <taxon>Bacillales</taxon>
        <taxon>Bacillaceae</taxon>
        <taxon>Sediminibacillus</taxon>
    </lineage>
</organism>
<keyword evidence="4" id="KW-0238">DNA-binding</keyword>
<dbReference type="RefSeq" id="WP_245690036.1">
    <property type="nucleotide sequence ID" value="NZ_FNFL01000001.1"/>
</dbReference>
<dbReference type="PANTHER" id="PTHR42932">
    <property type="entry name" value="GENERAL STRESS PROTEIN 20U"/>
    <property type="match status" value="1"/>
</dbReference>
<dbReference type="InterPro" id="IPR002177">
    <property type="entry name" value="DPS_DNA-bd"/>
</dbReference>
<dbReference type="EMBL" id="FNFL01000001">
    <property type="protein sequence ID" value="SDJ70809.1"/>
    <property type="molecule type" value="Genomic_DNA"/>
</dbReference>
<dbReference type="Proteomes" id="UP000198694">
    <property type="component" value="Unassembled WGS sequence"/>
</dbReference>
<dbReference type="InterPro" id="IPR012347">
    <property type="entry name" value="Ferritin-like"/>
</dbReference>
<evidence type="ECO:0000256" key="1">
    <source>
        <dbReference type="ARBA" id="ARBA00009497"/>
    </source>
</evidence>
<feature type="domain" description="Ferritin/DPS" evidence="3">
    <location>
        <begin position="21"/>
        <end position="159"/>
    </location>
</feature>
<name>A0A1G8VXU6_9BACI</name>
<accession>A0A1G8VXU6</accession>
<dbReference type="CDD" id="cd01043">
    <property type="entry name" value="DPS"/>
    <property type="match status" value="1"/>
</dbReference>